<evidence type="ECO:0000313" key="1">
    <source>
        <dbReference type="EMBL" id="GAM75319.1"/>
    </source>
</evidence>
<organism evidence="1 2">
    <name type="scientific">Vibrio ishigakensis</name>
    <dbReference type="NCBI Taxonomy" id="1481914"/>
    <lineage>
        <taxon>Bacteria</taxon>
        <taxon>Pseudomonadati</taxon>
        <taxon>Pseudomonadota</taxon>
        <taxon>Gammaproteobacteria</taxon>
        <taxon>Vibrionales</taxon>
        <taxon>Vibrionaceae</taxon>
        <taxon>Vibrio</taxon>
    </lineage>
</organism>
<dbReference type="AlphaFoldDB" id="A0A0B8QLH6"/>
<dbReference type="GO" id="GO:0050218">
    <property type="term" value="F:propionate-CoA ligase activity"/>
    <property type="evidence" value="ECO:0007669"/>
    <property type="project" value="UniProtKB-EC"/>
</dbReference>
<dbReference type="Proteomes" id="UP000031666">
    <property type="component" value="Unassembled WGS sequence"/>
</dbReference>
<reference evidence="1 2" key="1">
    <citation type="submission" date="2015-01" db="EMBL/GenBank/DDBJ databases">
        <title>Vibrio sp. C94 JCM 19241 whole genome shotgun sequence.</title>
        <authorList>
            <person name="Sawabe T."/>
            <person name="Meirelles P."/>
            <person name="Feng G."/>
            <person name="Sayaka M."/>
            <person name="Hattori M."/>
            <person name="Ohkuma M."/>
        </authorList>
    </citation>
    <scope>NUCLEOTIDE SEQUENCE [LARGE SCALE GENOMIC DNA]</scope>
    <source>
        <strain evidence="2">JCM 19241</strain>
    </source>
</reference>
<accession>A0A0B8QLH6</accession>
<reference evidence="1 2" key="2">
    <citation type="submission" date="2015-01" db="EMBL/GenBank/DDBJ databases">
        <authorList>
            <consortium name="NBRP consortium"/>
            <person name="Sawabe T."/>
            <person name="Meirelles P."/>
            <person name="Feng G."/>
            <person name="Sayaka M."/>
            <person name="Hattori M."/>
            <person name="Ohkuma M."/>
        </authorList>
    </citation>
    <scope>NUCLEOTIDE SEQUENCE [LARGE SCALE GENOMIC DNA]</scope>
    <source>
        <strain evidence="2">JCM 19241</strain>
    </source>
</reference>
<dbReference type="EMBL" id="BBSC01000004">
    <property type="protein sequence ID" value="GAM75319.1"/>
    <property type="molecule type" value="Genomic_DNA"/>
</dbReference>
<gene>
    <name evidence="1" type="ORF">JCM19241_3231</name>
</gene>
<evidence type="ECO:0000313" key="2">
    <source>
        <dbReference type="Proteomes" id="UP000031666"/>
    </source>
</evidence>
<sequence>MIRQIADGEQYVVPSTIDDPSSLQEIERVLKVEEIAVSCKLSAIRQGNCCETVPYTIVITESFAYP</sequence>
<keyword evidence="1" id="KW-0436">Ligase</keyword>
<name>A0A0B8QLH6_9VIBR</name>
<protein>
    <submittedName>
        <fullName evidence="1">Propionate-CoA ligase</fullName>
        <ecNumber evidence="1">6.2.1.17</ecNumber>
    </submittedName>
</protein>
<comment type="caution">
    <text evidence="1">The sequence shown here is derived from an EMBL/GenBank/DDBJ whole genome shotgun (WGS) entry which is preliminary data.</text>
</comment>
<dbReference type="EC" id="6.2.1.17" evidence="1"/>
<proteinExistence type="predicted"/>
<dbReference type="STRING" id="1481914.JCM19241_3231"/>